<name>A0A0R1YTP3_9LACO</name>
<reference evidence="2 3" key="1">
    <citation type="journal article" date="2015" name="Genome Announc.">
        <title>Expanding the biotechnology potential of lactobacilli through comparative genomics of 213 strains and associated genera.</title>
        <authorList>
            <person name="Sun Z."/>
            <person name="Harris H.M."/>
            <person name="McCann A."/>
            <person name="Guo C."/>
            <person name="Argimon S."/>
            <person name="Zhang W."/>
            <person name="Yang X."/>
            <person name="Jeffery I.B."/>
            <person name="Cooney J.C."/>
            <person name="Kagawa T.F."/>
            <person name="Liu W."/>
            <person name="Song Y."/>
            <person name="Salvetti E."/>
            <person name="Wrobel A."/>
            <person name="Rasinkangas P."/>
            <person name="Parkhill J."/>
            <person name="Rea M.C."/>
            <person name="O'Sullivan O."/>
            <person name="Ritari J."/>
            <person name="Douillard F.P."/>
            <person name="Paul Ross R."/>
            <person name="Yang R."/>
            <person name="Briner A.E."/>
            <person name="Felis G.E."/>
            <person name="de Vos W.M."/>
            <person name="Barrangou R."/>
            <person name="Klaenhammer T.R."/>
            <person name="Caufield P.W."/>
            <person name="Cui Y."/>
            <person name="Zhang H."/>
            <person name="O'Toole P.W."/>
        </authorList>
    </citation>
    <scope>NUCLEOTIDE SEQUENCE [LARGE SCALE GENOMIC DNA]</scope>
    <source>
        <strain evidence="2 3">DSM 20533</strain>
    </source>
</reference>
<keyword evidence="3" id="KW-1185">Reference proteome</keyword>
<dbReference type="AlphaFoldDB" id="A0A0R1YTP3"/>
<evidence type="ECO:0000256" key="1">
    <source>
        <dbReference type="SAM" id="Phobius"/>
    </source>
</evidence>
<proteinExistence type="predicted"/>
<accession>A0A0R1YTP3</accession>
<keyword evidence="1" id="KW-0472">Membrane</keyword>
<dbReference type="PATRIC" id="fig|1423721.4.peg.182"/>
<gene>
    <name evidence="2" type="ORF">FD40_GL000182</name>
</gene>
<sequence>MQVGRFLVHVYHRRHDIFPSYPANEEVRRPLEKRLYLLWGFPLEKLRAGSYQRIDKPCAVLAGSAPGLFNAVLNEMIVPALWLDDMKVVLAPACVNVGVAGVLFFLSFVMGFQRPCRVALVLLKPQNCVLCHSAPFPIPFLSGVFHRENPAEISSDRIGMDRI</sequence>
<protein>
    <submittedName>
        <fullName evidence="2">Uncharacterized protein</fullName>
    </submittedName>
</protein>
<evidence type="ECO:0000313" key="2">
    <source>
        <dbReference type="EMBL" id="KRM43174.1"/>
    </source>
</evidence>
<evidence type="ECO:0000313" key="3">
    <source>
        <dbReference type="Proteomes" id="UP000051230"/>
    </source>
</evidence>
<keyword evidence="1" id="KW-0812">Transmembrane</keyword>
<keyword evidence="1" id="KW-1133">Transmembrane helix</keyword>
<comment type="caution">
    <text evidence="2">The sequence shown here is derived from an EMBL/GenBank/DDBJ whole genome shotgun (WGS) entry which is preliminary data.</text>
</comment>
<dbReference type="Proteomes" id="UP000051230">
    <property type="component" value="Unassembled WGS sequence"/>
</dbReference>
<organism evidence="2 3">
    <name type="scientific">Amylolactobacillus amylophilus DSM 20533 = JCM 1125</name>
    <dbReference type="NCBI Taxonomy" id="1423721"/>
    <lineage>
        <taxon>Bacteria</taxon>
        <taxon>Bacillati</taxon>
        <taxon>Bacillota</taxon>
        <taxon>Bacilli</taxon>
        <taxon>Lactobacillales</taxon>
        <taxon>Lactobacillaceae</taxon>
        <taxon>Amylolactobacillus</taxon>
    </lineage>
</organism>
<dbReference type="EMBL" id="AYYS01000007">
    <property type="protein sequence ID" value="KRM43174.1"/>
    <property type="molecule type" value="Genomic_DNA"/>
</dbReference>
<feature type="transmembrane region" description="Helical" evidence="1">
    <location>
        <begin position="89"/>
        <end position="112"/>
    </location>
</feature>